<dbReference type="SUPFAM" id="SSF47413">
    <property type="entry name" value="lambda repressor-like DNA-binding domains"/>
    <property type="match status" value="1"/>
</dbReference>
<dbReference type="InterPro" id="IPR001387">
    <property type="entry name" value="Cro/C1-type_HTH"/>
</dbReference>
<evidence type="ECO:0000259" key="1">
    <source>
        <dbReference type="PROSITE" id="PS50943"/>
    </source>
</evidence>
<accession>A0AA51U8J0</accession>
<feature type="domain" description="HTH cro/C1-type" evidence="1">
    <location>
        <begin position="47"/>
        <end position="96"/>
    </location>
</feature>
<dbReference type="CDD" id="cd00093">
    <property type="entry name" value="HTH_XRE"/>
    <property type="match status" value="1"/>
</dbReference>
<dbReference type="Proteomes" id="UP001268809">
    <property type="component" value="Segment"/>
</dbReference>
<keyword evidence="3" id="KW-1185">Reference proteome</keyword>
<dbReference type="EMBL" id="OQ845957">
    <property type="protein sequence ID" value="WMU95522.1"/>
    <property type="molecule type" value="Genomic_DNA"/>
</dbReference>
<name>A0AA51U8J0_9CAUD</name>
<organism evidence="2 3">
    <name type="scientific">Escherichia phage pEC-M719-6WT.1</name>
    <dbReference type="NCBI Taxonomy" id="3056220"/>
    <lineage>
        <taxon>Viruses</taxon>
        <taxon>Duplodnaviria</taxon>
        <taxon>Heunggongvirae</taxon>
        <taxon>Uroviricota</taxon>
        <taxon>Caudoviricetes</taxon>
        <taxon>Andersonviridae</taxon>
        <taxon>Ounavirinae</taxon>
        <taxon>Mooglevirus</taxon>
        <taxon>Mooglevirus M7196WT1</taxon>
    </lineage>
</organism>
<protein>
    <recommendedName>
        <fullName evidence="1">HTH cro/C1-type domain-containing protein</fullName>
    </recommendedName>
</protein>
<evidence type="ECO:0000313" key="2">
    <source>
        <dbReference type="EMBL" id="WMU95522.1"/>
    </source>
</evidence>
<sequence length="99" mass="11197">MNSIFDPYAPQDDWGADREAEMEAYIAGMDVDEMKFYISEKLNIHMKRNNLSQIQVAKICEISQARVSNILNGSGKVSLDYMISVCDKLGLNFNLSKVD</sequence>
<dbReference type="GO" id="GO:0003677">
    <property type="term" value="F:DNA binding"/>
    <property type="evidence" value="ECO:0007669"/>
    <property type="project" value="InterPro"/>
</dbReference>
<dbReference type="InterPro" id="IPR010982">
    <property type="entry name" value="Lambda_DNA-bd_dom_sf"/>
</dbReference>
<dbReference type="SMART" id="SM00530">
    <property type="entry name" value="HTH_XRE"/>
    <property type="match status" value="1"/>
</dbReference>
<proteinExistence type="predicted"/>
<dbReference type="Pfam" id="PF01381">
    <property type="entry name" value="HTH_3"/>
    <property type="match status" value="1"/>
</dbReference>
<dbReference type="PROSITE" id="PS50943">
    <property type="entry name" value="HTH_CROC1"/>
    <property type="match status" value="1"/>
</dbReference>
<reference evidence="2 3" key="1">
    <citation type="submission" date="2023-04" db="EMBL/GenBank/DDBJ databases">
        <authorList>
            <person name="Wang C."/>
            <person name="Guo Z."/>
            <person name="Wang M."/>
            <person name="Wang X."/>
            <person name="Ji F."/>
            <person name="Zhao J."/>
            <person name="Zeng J."/>
            <person name="Zuo J."/>
        </authorList>
    </citation>
    <scope>NUCLEOTIDE SEQUENCE [LARGE SCALE GENOMIC DNA]</scope>
</reference>
<dbReference type="Gene3D" id="1.10.260.40">
    <property type="entry name" value="lambda repressor-like DNA-binding domains"/>
    <property type="match status" value="1"/>
</dbReference>
<evidence type="ECO:0000313" key="3">
    <source>
        <dbReference type="Proteomes" id="UP001268809"/>
    </source>
</evidence>